<protein>
    <submittedName>
        <fullName evidence="3">Diguanylate phosphodiesterase metal dependent hydrolase domain protein</fullName>
    </submittedName>
</protein>
<dbReference type="eggNOG" id="COG3434">
    <property type="taxonomic scope" value="Bacteria"/>
</dbReference>
<name>G7Q563_9BACT</name>
<dbReference type="HOGENOM" id="CLU_044951_2_0_7"/>
<dbReference type="EMBL" id="CM001368">
    <property type="protein sequence ID" value="EHJ48386.1"/>
    <property type="molecule type" value="Genomic_DNA"/>
</dbReference>
<dbReference type="AlphaFoldDB" id="G7Q563"/>
<reference evidence="4" key="1">
    <citation type="journal article" date="2015" name="Genome Announc.">
        <title>High-Quality Draft Genome Sequence of Desulfovibrio carbinoliphilus FW-101-2B, an Organic Acid-Oxidizing Sulfate-Reducing Bacterium Isolated from Uranium(VI)-Contaminated Groundwater.</title>
        <authorList>
            <person name="Ramsay B.D."/>
            <person name="Hwang C."/>
            <person name="Woo H.L."/>
            <person name="Carroll S.L."/>
            <person name="Lucas S."/>
            <person name="Han J."/>
            <person name="Lapidus A.L."/>
            <person name="Cheng J.F."/>
            <person name="Goodwin L.A."/>
            <person name="Pitluck S."/>
            <person name="Peters L."/>
            <person name="Chertkov O."/>
            <person name="Held B."/>
            <person name="Detter J.C."/>
            <person name="Han C.S."/>
            <person name="Tapia R."/>
            <person name="Land M.L."/>
            <person name="Hauser L.J."/>
            <person name="Kyrpides N.C."/>
            <person name="Ivanova N.N."/>
            <person name="Mikhailova N."/>
            <person name="Pagani I."/>
            <person name="Woyke T."/>
            <person name="Arkin A.P."/>
            <person name="Dehal P."/>
            <person name="Chivian D."/>
            <person name="Criddle C.S."/>
            <person name="Wu W."/>
            <person name="Chakraborty R."/>
            <person name="Hazen T.C."/>
            <person name="Fields M.W."/>
        </authorList>
    </citation>
    <scope>NUCLEOTIDE SEQUENCE [LARGE SCALE GENOMIC DNA]</scope>
    <source>
        <strain evidence="4">FW-101-2B</strain>
    </source>
</reference>
<dbReference type="InterPro" id="IPR035919">
    <property type="entry name" value="EAL_sf"/>
</dbReference>
<keyword evidence="4" id="KW-1185">Reference proteome</keyword>
<dbReference type="STRING" id="694327.DFW101_2382"/>
<dbReference type="SMART" id="SM00052">
    <property type="entry name" value="EAL"/>
    <property type="match status" value="1"/>
</dbReference>
<dbReference type="PROSITE" id="PS50883">
    <property type="entry name" value="EAL"/>
    <property type="match status" value="1"/>
</dbReference>
<sequence length="414" mass="44758">MTLAPESNYAVARHPIYRVDGDVFGYELLYRTVGGPNAAVLPSDEEATVAVLGNGIHAISQDIAPDKRLFINFSREILEKGYHRFLDPDRFVIEVLEHVACDAGFTELVRSIRGAGFVLALDDYVGDPAFDPILPFVTFVKIDFLALRGDPGRLEAVIEACQASGKTVLAEKVETEADIVFCRKRGVPLAQGFFYSRPQVVTAKILEANQAVKLNLLAEVTRPDIDVGKIREIIGSDVSLTYKLLRHVNSARFYRGQPVASLDFAIKVLGRTALASWISVNLLGSLGSSPKDRELAFASAVRGRFLALADQSRTGHACHRDQAICLLGLLSLLDAMLGVPMEKALAGLTIDADMRLALLGRPGPKGTCLDLCRGFEGLSDARAKAALRTAGLQPAAATAAYFQALAWAAAMFRS</sequence>
<dbReference type="SUPFAM" id="SSF141868">
    <property type="entry name" value="EAL domain-like"/>
    <property type="match status" value="1"/>
</dbReference>
<evidence type="ECO:0000259" key="2">
    <source>
        <dbReference type="PROSITE" id="PS51833"/>
    </source>
</evidence>
<gene>
    <name evidence="3" type="ORF">DFW101_2382</name>
</gene>
<accession>G7Q563</accession>
<dbReference type="PANTHER" id="PTHR33525">
    <property type="match status" value="1"/>
</dbReference>
<feature type="domain" description="HDOD" evidence="2">
    <location>
        <begin position="206"/>
        <end position="407"/>
    </location>
</feature>
<dbReference type="PANTHER" id="PTHR33525:SF4">
    <property type="entry name" value="CYCLIC DI-GMP PHOSPHODIESTERASE CDGJ"/>
    <property type="match status" value="1"/>
</dbReference>
<dbReference type="Pfam" id="PF00563">
    <property type="entry name" value="EAL"/>
    <property type="match status" value="1"/>
</dbReference>
<dbReference type="PIRSF" id="PIRSF003180">
    <property type="entry name" value="DiGMPpdiest_YuxH"/>
    <property type="match status" value="1"/>
</dbReference>
<dbReference type="CDD" id="cd01948">
    <property type="entry name" value="EAL"/>
    <property type="match status" value="1"/>
</dbReference>
<dbReference type="InterPro" id="IPR013976">
    <property type="entry name" value="HDOD"/>
</dbReference>
<dbReference type="SUPFAM" id="SSF109604">
    <property type="entry name" value="HD-domain/PDEase-like"/>
    <property type="match status" value="1"/>
</dbReference>
<feature type="domain" description="EAL" evidence="1">
    <location>
        <begin position="1"/>
        <end position="212"/>
    </location>
</feature>
<dbReference type="GO" id="GO:0016787">
    <property type="term" value="F:hydrolase activity"/>
    <property type="evidence" value="ECO:0007669"/>
    <property type="project" value="UniProtKB-KW"/>
</dbReference>
<evidence type="ECO:0000313" key="3">
    <source>
        <dbReference type="EMBL" id="EHJ48386.1"/>
    </source>
</evidence>
<evidence type="ECO:0000259" key="1">
    <source>
        <dbReference type="PROSITE" id="PS50883"/>
    </source>
</evidence>
<dbReference type="OrthoDB" id="9804751at2"/>
<dbReference type="Gene3D" id="3.20.20.450">
    <property type="entry name" value="EAL domain"/>
    <property type="match status" value="1"/>
</dbReference>
<dbReference type="InterPro" id="IPR001633">
    <property type="entry name" value="EAL_dom"/>
</dbReference>
<dbReference type="InterPro" id="IPR014408">
    <property type="entry name" value="dGMP_Pdiesterase_EAL/HD-GYP"/>
</dbReference>
<proteinExistence type="predicted"/>
<dbReference type="PROSITE" id="PS51833">
    <property type="entry name" value="HDOD"/>
    <property type="match status" value="1"/>
</dbReference>
<organism evidence="3 4">
    <name type="scientific">Solidesulfovibrio carbinoliphilus subsp. oakridgensis</name>
    <dbReference type="NCBI Taxonomy" id="694327"/>
    <lineage>
        <taxon>Bacteria</taxon>
        <taxon>Pseudomonadati</taxon>
        <taxon>Thermodesulfobacteriota</taxon>
        <taxon>Desulfovibrionia</taxon>
        <taxon>Desulfovibrionales</taxon>
        <taxon>Desulfovibrionaceae</taxon>
        <taxon>Solidesulfovibrio</taxon>
    </lineage>
</organism>
<dbReference type="RefSeq" id="WP_009181762.1">
    <property type="nucleotide sequence ID" value="NZ_CM001368.1"/>
</dbReference>
<dbReference type="Gene3D" id="1.10.3210.10">
    <property type="entry name" value="Hypothetical protein af1432"/>
    <property type="match status" value="1"/>
</dbReference>
<keyword evidence="3" id="KW-0378">Hydrolase</keyword>
<dbReference type="Proteomes" id="UP000004662">
    <property type="component" value="Chromosome"/>
</dbReference>
<evidence type="ECO:0000313" key="4">
    <source>
        <dbReference type="Proteomes" id="UP000004662"/>
    </source>
</evidence>
<dbReference type="InterPro" id="IPR052340">
    <property type="entry name" value="RNase_Y/CdgJ"/>
</dbReference>
<dbReference type="Pfam" id="PF08668">
    <property type="entry name" value="HDOD"/>
    <property type="match status" value="1"/>
</dbReference>